<gene>
    <name evidence="2" type="ORF">BUALT_Bualt08G0112000</name>
</gene>
<sequence>MKELLELCCRRELWARSWWSVQLEQCCGLELWTRSWWSGLLERSVEEQVDNGLGLCVRPNHSSRGENNNYGSQSDKKGSVVPKDRKHVSTMVGEKIVEVGEKAVKSAVKAVKNHNKKGQVSPHD</sequence>
<comment type="caution">
    <text evidence="2">The sequence shown here is derived from an EMBL/GenBank/DDBJ whole genome shotgun (WGS) entry which is preliminary data.</text>
</comment>
<protein>
    <submittedName>
        <fullName evidence="2">Uncharacterized protein</fullName>
    </submittedName>
</protein>
<reference evidence="2" key="1">
    <citation type="submission" date="2019-10" db="EMBL/GenBank/DDBJ databases">
        <authorList>
            <person name="Zhang R."/>
            <person name="Pan Y."/>
            <person name="Wang J."/>
            <person name="Ma R."/>
            <person name="Yu S."/>
        </authorList>
    </citation>
    <scope>NUCLEOTIDE SEQUENCE</scope>
    <source>
        <strain evidence="2">LA-IB0</strain>
        <tissue evidence="2">Leaf</tissue>
    </source>
</reference>
<feature type="compositionally biased region" description="Polar residues" evidence="1">
    <location>
        <begin position="60"/>
        <end position="73"/>
    </location>
</feature>
<dbReference type="EMBL" id="WHWC01000008">
    <property type="protein sequence ID" value="KAG8378189.1"/>
    <property type="molecule type" value="Genomic_DNA"/>
</dbReference>
<evidence type="ECO:0000313" key="2">
    <source>
        <dbReference type="EMBL" id="KAG8378189.1"/>
    </source>
</evidence>
<evidence type="ECO:0000313" key="3">
    <source>
        <dbReference type="Proteomes" id="UP000826271"/>
    </source>
</evidence>
<name>A0AAV6X724_9LAMI</name>
<organism evidence="2 3">
    <name type="scientific">Buddleja alternifolia</name>
    <dbReference type="NCBI Taxonomy" id="168488"/>
    <lineage>
        <taxon>Eukaryota</taxon>
        <taxon>Viridiplantae</taxon>
        <taxon>Streptophyta</taxon>
        <taxon>Embryophyta</taxon>
        <taxon>Tracheophyta</taxon>
        <taxon>Spermatophyta</taxon>
        <taxon>Magnoliopsida</taxon>
        <taxon>eudicotyledons</taxon>
        <taxon>Gunneridae</taxon>
        <taxon>Pentapetalae</taxon>
        <taxon>asterids</taxon>
        <taxon>lamiids</taxon>
        <taxon>Lamiales</taxon>
        <taxon>Scrophulariaceae</taxon>
        <taxon>Buddlejeae</taxon>
        <taxon>Buddleja</taxon>
    </lineage>
</organism>
<dbReference type="AlphaFoldDB" id="A0AAV6X724"/>
<accession>A0AAV6X724</accession>
<evidence type="ECO:0000256" key="1">
    <source>
        <dbReference type="SAM" id="MobiDB-lite"/>
    </source>
</evidence>
<proteinExistence type="predicted"/>
<feature type="region of interest" description="Disordered" evidence="1">
    <location>
        <begin position="56"/>
        <end position="88"/>
    </location>
</feature>
<dbReference type="Proteomes" id="UP000826271">
    <property type="component" value="Unassembled WGS sequence"/>
</dbReference>
<keyword evidence="3" id="KW-1185">Reference proteome</keyword>